<accession>A0A2V2BJ62</accession>
<comment type="subcellular location">
    <subcellularLocation>
        <location evidence="1">Fimbrium</location>
    </subcellularLocation>
</comment>
<dbReference type="GO" id="GO:0009289">
    <property type="term" value="C:pilus"/>
    <property type="evidence" value="ECO:0007669"/>
    <property type="project" value="UniProtKB-SubCell"/>
</dbReference>
<sequence length="341" mass="35878">MNKLIILIFIILVSAHPSVYAYETDSSCEITVPAISVNMSNQAPSSAGVDLSGWNTNACGQTHRVGTWQYGWYDTSNLSPTGISYNDGSGNHSIYRTGITGIGIVLKARMVPNTISGASSLGMLPIGSAETKLTSTSLLGISNVQTTLQYKFVTTGEIISPNVYSITFSAGRAQMRDLLSGAYPVPVNANISSLAVNNKGCDIMTRSLVANMGAVGTQQLPNINSVYAGEPVTINLQCDDNVIVEAIFSDLTNPANTTTTLNLTGESDAQGVGVELLLNSSTTPVQLSYPARYGGAPGRNLIKTASDASNLSFQVTPRYIRTGDLTPGVANATAALTFVYN</sequence>
<proteinExistence type="inferred from homology"/>
<comment type="caution">
    <text evidence="7">The sequence shown here is derived from an EMBL/GenBank/DDBJ whole genome shotgun (WGS) entry which is preliminary data.</text>
</comment>
<evidence type="ECO:0000256" key="4">
    <source>
        <dbReference type="ARBA" id="ARBA00023263"/>
    </source>
</evidence>
<dbReference type="Proteomes" id="UP000245981">
    <property type="component" value="Unassembled WGS sequence"/>
</dbReference>
<reference evidence="7 8" key="1">
    <citation type="submission" date="2018-05" db="EMBL/GenBank/DDBJ databases">
        <title>Genomic Encyclopedia of Type Strains, Phase IV (KMG-V): Genome sequencing to study the core and pangenomes of soil and plant-associated prokaryotes.</title>
        <authorList>
            <person name="Whitman W."/>
        </authorList>
    </citation>
    <scope>NUCLEOTIDE SEQUENCE [LARGE SCALE GENOMIC DNA]</scope>
    <source>
        <strain evidence="7 8">PNA 200-10</strain>
    </source>
</reference>
<dbReference type="SUPFAM" id="SSF49401">
    <property type="entry name" value="Bacterial adhesins"/>
    <property type="match status" value="1"/>
</dbReference>
<dbReference type="OrthoDB" id="6479211at2"/>
<protein>
    <submittedName>
        <fullName evidence="7">Type 1 fimbria pilin</fullName>
    </submittedName>
</protein>
<evidence type="ECO:0000313" key="7">
    <source>
        <dbReference type="EMBL" id="PWK98353.1"/>
    </source>
</evidence>
<dbReference type="GO" id="GO:0043709">
    <property type="term" value="P:cell adhesion involved in single-species biofilm formation"/>
    <property type="evidence" value="ECO:0007669"/>
    <property type="project" value="TreeGrafter"/>
</dbReference>
<evidence type="ECO:0000256" key="3">
    <source>
        <dbReference type="ARBA" id="ARBA00022729"/>
    </source>
</evidence>
<dbReference type="Pfam" id="PF00419">
    <property type="entry name" value="Fimbrial"/>
    <property type="match status" value="1"/>
</dbReference>
<dbReference type="AlphaFoldDB" id="A0A2V2BJ62"/>
<feature type="domain" description="Fimbrial-type adhesion" evidence="6">
    <location>
        <begin position="197"/>
        <end position="340"/>
    </location>
</feature>
<evidence type="ECO:0000313" key="8">
    <source>
        <dbReference type="Proteomes" id="UP000245981"/>
    </source>
</evidence>
<evidence type="ECO:0000256" key="1">
    <source>
        <dbReference type="ARBA" id="ARBA00004561"/>
    </source>
</evidence>
<feature type="chain" id="PRO_5015906079" evidence="5">
    <location>
        <begin position="22"/>
        <end position="341"/>
    </location>
</feature>
<keyword evidence="4" id="KW-0281">Fimbrium</keyword>
<name>A0A2V2BJ62_9GAMM</name>
<dbReference type="InterPro" id="IPR036937">
    <property type="entry name" value="Adhesion_dom_fimbrial_sf"/>
</dbReference>
<dbReference type="STRING" id="574096.HA38_12190"/>
<keyword evidence="3 5" id="KW-0732">Signal</keyword>
<dbReference type="InterPro" id="IPR000259">
    <property type="entry name" value="Adhesion_dom_fimbrial"/>
</dbReference>
<dbReference type="InterPro" id="IPR050263">
    <property type="entry name" value="Bact_Fimbrial_Adh_Pro"/>
</dbReference>
<evidence type="ECO:0000256" key="5">
    <source>
        <dbReference type="SAM" id="SignalP"/>
    </source>
</evidence>
<gene>
    <name evidence="7" type="ORF">C7431_103117</name>
</gene>
<evidence type="ECO:0000259" key="6">
    <source>
        <dbReference type="Pfam" id="PF00419"/>
    </source>
</evidence>
<dbReference type="EMBL" id="QGHF01000003">
    <property type="protein sequence ID" value="PWK98353.1"/>
    <property type="molecule type" value="Genomic_DNA"/>
</dbReference>
<dbReference type="RefSeq" id="WP_109716845.1">
    <property type="nucleotide sequence ID" value="NZ_CP126314.1"/>
</dbReference>
<dbReference type="InterPro" id="IPR008966">
    <property type="entry name" value="Adhesion_dom_sf"/>
</dbReference>
<dbReference type="PANTHER" id="PTHR33420:SF3">
    <property type="entry name" value="FIMBRIAL SUBUNIT ELFA"/>
    <property type="match status" value="1"/>
</dbReference>
<organism evidence="7 8">
    <name type="scientific">Pantoea allii</name>
    <dbReference type="NCBI Taxonomy" id="574096"/>
    <lineage>
        <taxon>Bacteria</taxon>
        <taxon>Pseudomonadati</taxon>
        <taxon>Pseudomonadota</taxon>
        <taxon>Gammaproteobacteria</taxon>
        <taxon>Enterobacterales</taxon>
        <taxon>Erwiniaceae</taxon>
        <taxon>Pantoea</taxon>
    </lineage>
</organism>
<dbReference type="PANTHER" id="PTHR33420">
    <property type="entry name" value="FIMBRIAL SUBUNIT ELFA-RELATED"/>
    <property type="match status" value="1"/>
</dbReference>
<comment type="similarity">
    <text evidence="2">Belongs to the fimbrial protein family.</text>
</comment>
<evidence type="ECO:0000256" key="2">
    <source>
        <dbReference type="ARBA" id="ARBA00006671"/>
    </source>
</evidence>
<dbReference type="Gene3D" id="2.60.40.1090">
    <property type="entry name" value="Fimbrial-type adhesion domain"/>
    <property type="match status" value="1"/>
</dbReference>
<feature type="signal peptide" evidence="5">
    <location>
        <begin position="1"/>
        <end position="21"/>
    </location>
</feature>